<name>A0A4Y2HCZ2_ARAVE</name>
<evidence type="ECO:0000313" key="2">
    <source>
        <dbReference type="Proteomes" id="UP000499080"/>
    </source>
</evidence>
<reference evidence="1 2" key="1">
    <citation type="journal article" date="2019" name="Sci. Rep.">
        <title>Orb-weaving spider Araneus ventricosus genome elucidates the spidroin gene catalogue.</title>
        <authorList>
            <person name="Kono N."/>
            <person name="Nakamura H."/>
            <person name="Ohtoshi R."/>
            <person name="Moran D.A.P."/>
            <person name="Shinohara A."/>
            <person name="Yoshida Y."/>
            <person name="Fujiwara M."/>
            <person name="Mori M."/>
            <person name="Tomita M."/>
            <person name="Arakawa K."/>
        </authorList>
    </citation>
    <scope>NUCLEOTIDE SEQUENCE [LARGE SCALE GENOMIC DNA]</scope>
</reference>
<dbReference type="AlphaFoldDB" id="A0A4Y2HCZ2"/>
<dbReference type="Proteomes" id="UP000499080">
    <property type="component" value="Unassembled WGS sequence"/>
</dbReference>
<dbReference type="EMBL" id="BGPR01001853">
    <property type="protein sequence ID" value="GBM63160.1"/>
    <property type="molecule type" value="Genomic_DNA"/>
</dbReference>
<gene>
    <name evidence="1" type="ORF">AVEN_266810_1</name>
</gene>
<organism evidence="1 2">
    <name type="scientific">Araneus ventricosus</name>
    <name type="common">Orbweaver spider</name>
    <name type="synonym">Epeira ventricosa</name>
    <dbReference type="NCBI Taxonomy" id="182803"/>
    <lineage>
        <taxon>Eukaryota</taxon>
        <taxon>Metazoa</taxon>
        <taxon>Ecdysozoa</taxon>
        <taxon>Arthropoda</taxon>
        <taxon>Chelicerata</taxon>
        <taxon>Arachnida</taxon>
        <taxon>Araneae</taxon>
        <taxon>Araneomorphae</taxon>
        <taxon>Entelegynae</taxon>
        <taxon>Araneoidea</taxon>
        <taxon>Araneidae</taxon>
        <taxon>Araneus</taxon>
    </lineage>
</organism>
<accession>A0A4Y2HCZ2</accession>
<keyword evidence="2" id="KW-1185">Reference proteome</keyword>
<sequence>MGSQSRRPACVPMLTARHKALRLSWACRIHGVNCLQTFRHQSSPCHIVLRHFCVFVGPYSILGRCTSFSGPSVYIKRFFLQSLPIDVENSERRHLAKFRQS</sequence>
<proteinExistence type="predicted"/>
<evidence type="ECO:0000313" key="1">
    <source>
        <dbReference type="EMBL" id="GBM63160.1"/>
    </source>
</evidence>
<comment type="caution">
    <text evidence="1">The sequence shown here is derived from an EMBL/GenBank/DDBJ whole genome shotgun (WGS) entry which is preliminary data.</text>
</comment>
<protein>
    <submittedName>
        <fullName evidence="1">Uncharacterized protein</fullName>
    </submittedName>
</protein>